<dbReference type="EMBL" id="JAANBB010000004">
    <property type="protein sequence ID" value="KAF7557615.1"/>
    <property type="molecule type" value="Genomic_DNA"/>
</dbReference>
<accession>A0A9P5HGN5</accession>
<keyword evidence="5" id="KW-0539">Nucleus</keyword>
<feature type="domain" description="Zn(2)-C6 fungal-type" evidence="7">
    <location>
        <begin position="19"/>
        <end position="49"/>
    </location>
</feature>
<evidence type="ECO:0000313" key="8">
    <source>
        <dbReference type="EMBL" id="KAF7557615.1"/>
    </source>
</evidence>
<organism evidence="8 9">
    <name type="scientific">Cylindrodendrum hubeiense</name>
    <dbReference type="NCBI Taxonomy" id="595255"/>
    <lineage>
        <taxon>Eukaryota</taxon>
        <taxon>Fungi</taxon>
        <taxon>Dikarya</taxon>
        <taxon>Ascomycota</taxon>
        <taxon>Pezizomycotina</taxon>
        <taxon>Sordariomycetes</taxon>
        <taxon>Hypocreomycetidae</taxon>
        <taxon>Hypocreales</taxon>
        <taxon>Nectriaceae</taxon>
        <taxon>Cylindrodendrum</taxon>
    </lineage>
</organism>
<evidence type="ECO:0000256" key="5">
    <source>
        <dbReference type="ARBA" id="ARBA00023242"/>
    </source>
</evidence>
<feature type="region of interest" description="Disordered" evidence="6">
    <location>
        <begin position="328"/>
        <end position="348"/>
    </location>
</feature>
<dbReference type="InterPro" id="IPR001138">
    <property type="entry name" value="Zn2Cys6_DnaBD"/>
</dbReference>
<dbReference type="PROSITE" id="PS50048">
    <property type="entry name" value="ZN2_CY6_FUNGAL_2"/>
    <property type="match status" value="1"/>
</dbReference>
<dbReference type="GO" id="GO:0045944">
    <property type="term" value="P:positive regulation of transcription by RNA polymerase II"/>
    <property type="evidence" value="ECO:0007669"/>
    <property type="project" value="TreeGrafter"/>
</dbReference>
<keyword evidence="3" id="KW-0238">DNA-binding</keyword>
<keyword evidence="4" id="KW-0804">Transcription</keyword>
<proteinExistence type="predicted"/>
<dbReference type="PANTHER" id="PTHR47540:SF4">
    <property type="entry name" value="TRANSCRIPTION FACTOR RGLT"/>
    <property type="match status" value="1"/>
</dbReference>
<dbReference type="SMART" id="SM00066">
    <property type="entry name" value="GAL4"/>
    <property type="match status" value="1"/>
</dbReference>
<dbReference type="Proteomes" id="UP000722485">
    <property type="component" value="Unassembled WGS sequence"/>
</dbReference>
<dbReference type="CDD" id="cd00067">
    <property type="entry name" value="GAL4"/>
    <property type="match status" value="1"/>
</dbReference>
<evidence type="ECO:0000256" key="2">
    <source>
        <dbReference type="ARBA" id="ARBA00023015"/>
    </source>
</evidence>
<dbReference type="Gene3D" id="4.10.240.10">
    <property type="entry name" value="Zn(2)-C6 fungal-type DNA-binding domain"/>
    <property type="match status" value="1"/>
</dbReference>
<dbReference type="GO" id="GO:0043565">
    <property type="term" value="F:sequence-specific DNA binding"/>
    <property type="evidence" value="ECO:0007669"/>
    <property type="project" value="TreeGrafter"/>
</dbReference>
<evidence type="ECO:0000256" key="1">
    <source>
        <dbReference type="ARBA" id="ARBA00004123"/>
    </source>
</evidence>
<dbReference type="SUPFAM" id="SSF57701">
    <property type="entry name" value="Zn2/Cys6 DNA-binding domain"/>
    <property type="match status" value="1"/>
</dbReference>
<evidence type="ECO:0000256" key="4">
    <source>
        <dbReference type="ARBA" id="ARBA00023163"/>
    </source>
</evidence>
<name>A0A9P5HGN5_9HYPO</name>
<dbReference type="InterPro" id="IPR051711">
    <property type="entry name" value="Stress_Response_Reg"/>
</dbReference>
<dbReference type="Pfam" id="PF00172">
    <property type="entry name" value="Zn_clus"/>
    <property type="match status" value="1"/>
</dbReference>
<feature type="region of interest" description="Disordered" evidence="6">
    <location>
        <begin position="154"/>
        <end position="182"/>
    </location>
</feature>
<evidence type="ECO:0000313" key="9">
    <source>
        <dbReference type="Proteomes" id="UP000722485"/>
    </source>
</evidence>
<sequence length="388" mass="42357">MDSRPVSDKSVSDKSQHRACDPCRKRKVRCSRHAPLCERCSYFALNCEYSLMRTMGRPRRRQSAQPGQPSPAAQHAVSMPADLIDVGSFPEMMDQFLDDFNTPLPPFSIDFASAQSPIQSQEAMPPAVNGNGAETIVPASQDCCSPCIRHQGPVMQSDQSTDSTTASAQNPERAATPGRSSKKCSCADLVNEHFSLIENSLDTFQALKVLKQSMQSARKILECTVCFESIKSPRTSRNVYLLGSLLSSIGSSYGDFFFHQKQRAVESSVNGTLINLMVGQLPDEHSTVELAVDGQSYVTFLKASLKLELDNLLSLSDGLAKRQSQLHTEGHENCESGTSCSNTESLPAGKHPAELCPKEVDMTIACACFRTVDQVQAVIEEAQKIILA</sequence>
<evidence type="ECO:0000259" key="7">
    <source>
        <dbReference type="PROSITE" id="PS50048"/>
    </source>
</evidence>
<protein>
    <recommendedName>
        <fullName evidence="7">Zn(2)-C6 fungal-type domain-containing protein</fullName>
    </recommendedName>
</protein>
<gene>
    <name evidence="8" type="ORF">G7Z17_g530</name>
</gene>
<dbReference type="PANTHER" id="PTHR47540">
    <property type="entry name" value="THIAMINE REPRESSIBLE GENES REGULATORY PROTEIN THI5"/>
    <property type="match status" value="1"/>
</dbReference>
<dbReference type="OrthoDB" id="5423360at2759"/>
<dbReference type="AlphaFoldDB" id="A0A9P5HGN5"/>
<comment type="caution">
    <text evidence="8">The sequence shown here is derived from an EMBL/GenBank/DDBJ whole genome shotgun (WGS) entry which is preliminary data.</text>
</comment>
<comment type="subcellular location">
    <subcellularLocation>
        <location evidence="1">Nucleus</location>
    </subcellularLocation>
</comment>
<dbReference type="GO" id="GO:0008270">
    <property type="term" value="F:zinc ion binding"/>
    <property type="evidence" value="ECO:0007669"/>
    <property type="project" value="InterPro"/>
</dbReference>
<feature type="compositionally biased region" description="Low complexity" evidence="6">
    <location>
        <begin position="156"/>
        <end position="169"/>
    </location>
</feature>
<evidence type="ECO:0000256" key="3">
    <source>
        <dbReference type="ARBA" id="ARBA00023125"/>
    </source>
</evidence>
<dbReference type="GO" id="GO:0005634">
    <property type="term" value="C:nucleus"/>
    <property type="evidence" value="ECO:0007669"/>
    <property type="project" value="UniProtKB-SubCell"/>
</dbReference>
<feature type="compositionally biased region" description="Polar residues" evidence="6">
    <location>
        <begin position="335"/>
        <end position="345"/>
    </location>
</feature>
<reference evidence="8" key="1">
    <citation type="submission" date="2020-03" db="EMBL/GenBank/DDBJ databases">
        <title>Draft Genome Sequence of Cylindrodendrum hubeiense.</title>
        <authorList>
            <person name="Buettner E."/>
            <person name="Kellner H."/>
        </authorList>
    </citation>
    <scope>NUCLEOTIDE SEQUENCE</scope>
    <source>
        <strain evidence="8">IHI 201604</strain>
    </source>
</reference>
<dbReference type="InterPro" id="IPR036864">
    <property type="entry name" value="Zn2-C6_fun-type_DNA-bd_sf"/>
</dbReference>
<evidence type="ECO:0000256" key="6">
    <source>
        <dbReference type="SAM" id="MobiDB-lite"/>
    </source>
</evidence>
<keyword evidence="2" id="KW-0805">Transcription regulation</keyword>
<keyword evidence="9" id="KW-1185">Reference proteome</keyword>
<dbReference type="GO" id="GO:0000981">
    <property type="term" value="F:DNA-binding transcription factor activity, RNA polymerase II-specific"/>
    <property type="evidence" value="ECO:0007669"/>
    <property type="project" value="InterPro"/>
</dbReference>
<dbReference type="PROSITE" id="PS00463">
    <property type="entry name" value="ZN2_CY6_FUNGAL_1"/>
    <property type="match status" value="1"/>
</dbReference>